<reference evidence="1 2" key="1">
    <citation type="submission" date="2013-08" db="EMBL/GenBank/DDBJ databases">
        <authorList>
            <person name="Weinstock G."/>
            <person name="Sodergren E."/>
            <person name="Wylie T."/>
            <person name="Fulton L."/>
            <person name="Fulton R."/>
            <person name="Fronick C."/>
            <person name="O'Laughlin M."/>
            <person name="Godfrey J."/>
            <person name="Miner T."/>
            <person name="Herter B."/>
            <person name="Appelbaum E."/>
            <person name="Cordes M."/>
            <person name="Lek S."/>
            <person name="Wollam A."/>
            <person name="Pepin K.H."/>
            <person name="Palsikar V.B."/>
            <person name="Mitreva M."/>
            <person name="Wilson R.K."/>
        </authorList>
    </citation>
    <scope>NUCLEOTIDE SEQUENCE [LARGE SCALE GENOMIC DNA]</scope>
    <source>
        <strain evidence="1 2">ATCC 15930</strain>
    </source>
</reference>
<dbReference type="HOGENOM" id="CLU_3294283_0_0_10"/>
<sequence length="40" mass="4679">MNEKDKTKEIWSYLMPLQANMMVNQRPSIPTKLQVDKLTG</sequence>
<accession>A0A069QQF4</accession>
<dbReference type="Proteomes" id="UP000027442">
    <property type="component" value="Unassembled WGS sequence"/>
</dbReference>
<name>A0A069QQF4_HOYLO</name>
<dbReference type="AlphaFoldDB" id="A0A069QQF4"/>
<dbReference type="PATRIC" id="fig|1122985.7.peg.1917"/>
<keyword evidence="2" id="KW-1185">Reference proteome</keyword>
<evidence type="ECO:0000313" key="2">
    <source>
        <dbReference type="Proteomes" id="UP000027442"/>
    </source>
</evidence>
<protein>
    <submittedName>
        <fullName evidence="1">Uncharacterized protein</fullName>
    </submittedName>
</protein>
<dbReference type="EMBL" id="JNGW01000078">
    <property type="protein sequence ID" value="KDR52066.1"/>
    <property type="molecule type" value="Genomic_DNA"/>
</dbReference>
<comment type="caution">
    <text evidence="1">The sequence shown here is derived from an EMBL/GenBank/DDBJ whole genome shotgun (WGS) entry which is preliminary data.</text>
</comment>
<gene>
    <name evidence="1" type="ORF">HMPREF1991_01841</name>
</gene>
<organism evidence="1 2">
    <name type="scientific">Hoylesella loescheii DSM 19665 = JCM 12249 = ATCC 15930</name>
    <dbReference type="NCBI Taxonomy" id="1122985"/>
    <lineage>
        <taxon>Bacteria</taxon>
        <taxon>Pseudomonadati</taxon>
        <taxon>Bacteroidota</taxon>
        <taxon>Bacteroidia</taxon>
        <taxon>Bacteroidales</taxon>
        <taxon>Prevotellaceae</taxon>
        <taxon>Hoylesella</taxon>
    </lineage>
</organism>
<proteinExistence type="predicted"/>
<evidence type="ECO:0000313" key="1">
    <source>
        <dbReference type="EMBL" id="KDR52066.1"/>
    </source>
</evidence>